<proteinExistence type="predicted"/>
<protein>
    <recommendedName>
        <fullName evidence="3">Tetratricopeptide repeat protein</fullName>
    </recommendedName>
</protein>
<keyword evidence="2" id="KW-1185">Reference proteome</keyword>
<dbReference type="SUPFAM" id="SSF48452">
    <property type="entry name" value="TPR-like"/>
    <property type="match status" value="1"/>
</dbReference>
<dbReference type="Pfam" id="PF13424">
    <property type="entry name" value="TPR_12"/>
    <property type="match status" value="1"/>
</dbReference>
<dbReference type="Proteomes" id="UP001500967">
    <property type="component" value="Unassembled WGS sequence"/>
</dbReference>
<name>A0ABP3EV96_9ACTN</name>
<reference evidence="2" key="1">
    <citation type="journal article" date="2019" name="Int. J. Syst. Evol. Microbiol.">
        <title>The Global Catalogue of Microorganisms (GCM) 10K type strain sequencing project: providing services to taxonomists for standard genome sequencing and annotation.</title>
        <authorList>
            <consortium name="The Broad Institute Genomics Platform"/>
            <consortium name="The Broad Institute Genome Sequencing Center for Infectious Disease"/>
            <person name="Wu L."/>
            <person name="Ma J."/>
        </authorList>
    </citation>
    <scope>NUCLEOTIDE SEQUENCE [LARGE SCALE GENOMIC DNA]</scope>
    <source>
        <strain evidence="2">JCM 10425</strain>
    </source>
</reference>
<sequence>MCISTWSAGPAGRNLVPAGHADTTESTTMFGHRKHTIAAADREHGAAVLAWTDGDLDEAERAARTALKLRERASKEDTPSIAADAKTLADVLAARDARAEANALYQRALAVYRRYGRQYDAALCLRGLGRLHADTEPAVSRQRLLHALWIKRALLGGIHPEVAELLEDLAALPAATTAPQR</sequence>
<evidence type="ECO:0000313" key="2">
    <source>
        <dbReference type="Proteomes" id="UP001500967"/>
    </source>
</evidence>
<dbReference type="InterPro" id="IPR011990">
    <property type="entry name" value="TPR-like_helical_dom_sf"/>
</dbReference>
<dbReference type="EMBL" id="BAAAGX010000033">
    <property type="protein sequence ID" value="GAA0275725.1"/>
    <property type="molecule type" value="Genomic_DNA"/>
</dbReference>
<evidence type="ECO:0008006" key="3">
    <source>
        <dbReference type="Google" id="ProtNLM"/>
    </source>
</evidence>
<evidence type="ECO:0000313" key="1">
    <source>
        <dbReference type="EMBL" id="GAA0275725.1"/>
    </source>
</evidence>
<comment type="caution">
    <text evidence="1">The sequence shown here is derived from an EMBL/GenBank/DDBJ whole genome shotgun (WGS) entry which is preliminary data.</text>
</comment>
<dbReference type="Gene3D" id="1.25.40.10">
    <property type="entry name" value="Tetratricopeptide repeat domain"/>
    <property type="match status" value="1"/>
</dbReference>
<organism evidence="1 2">
    <name type="scientific">Cryptosporangium japonicum</name>
    <dbReference type="NCBI Taxonomy" id="80872"/>
    <lineage>
        <taxon>Bacteria</taxon>
        <taxon>Bacillati</taxon>
        <taxon>Actinomycetota</taxon>
        <taxon>Actinomycetes</taxon>
        <taxon>Cryptosporangiales</taxon>
        <taxon>Cryptosporangiaceae</taxon>
        <taxon>Cryptosporangium</taxon>
    </lineage>
</organism>
<accession>A0ABP3EV96</accession>
<gene>
    <name evidence="1" type="ORF">GCM10009539_74380</name>
</gene>